<evidence type="ECO:0000313" key="7">
    <source>
        <dbReference type="EMBL" id="AJY75618.1"/>
    </source>
</evidence>
<keyword evidence="4 6" id="KW-1133">Transmembrane helix</keyword>
<evidence type="ECO:0000313" key="8">
    <source>
        <dbReference type="Proteomes" id="UP000032633"/>
    </source>
</evidence>
<dbReference type="GO" id="GO:0015658">
    <property type="term" value="F:branched-chain amino acid transmembrane transporter activity"/>
    <property type="evidence" value="ECO:0007669"/>
    <property type="project" value="InterPro"/>
</dbReference>
<feature type="transmembrane region" description="Helical" evidence="6">
    <location>
        <begin position="7"/>
        <end position="25"/>
    </location>
</feature>
<dbReference type="Pfam" id="PF02653">
    <property type="entry name" value="BPD_transp_2"/>
    <property type="match status" value="1"/>
</dbReference>
<dbReference type="RefSeq" id="WP_045671046.1">
    <property type="nucleotide sequence ID" value="NZ_CP011058.1"/>
</dbReference>
<keyword evidence="5 6" id="KW-0472">Membrane</keyword>
<keyword evidence="2" id="KW-1003">Cell membrane</keyword>
<feature type="transmembrane region" description="Helical" evidence="6">
    <location>
        <begin position="80"/>
        <end position="103"/>
    </location>
</feature>
<organism evidence="7 8">
    <name type="scientific">Paenibacillus beijingensis</name>
    <dbReference type="NCBI Taxonomy" id="1126833"/>
    <lineage>
        <taxon>Bacteria</taxon>
        <taxon>Bacillati</taxon>
        <taxon>Bacillota</taxon>
        <taxon>Bacilli</taxon>
        <taxon>Bacillales</taxon>
        <taxon>Paenibacillaceae</taxon>
        <taxon>Paenibacillus</taxon>
    </lineage>
</organism>
<feature type="transmembrane region" description="Helical" evidence="6">
    <location>
        <begin position="213"/>
        <end position="237"/>
    </location>
</feature>
<keyword evidence="8" id="KW-1185">Reference proteome</keyword>
<reference evidence="7 8" key="1">
    <citation type="journal article" date="2015" name="J. Biotechnol.">
        <title>Complete genome sequence of Paenibacillus beijingensis 7188(T) (=DSM 24997(T)), a novel rhizobacterium from jujube garden soil.</title>
        <authorList>
            <person name="Kwak Y."/>
            <person name="Shin J.H."/>
        </authorList>
    </citation>
    <scope>NUCLEOTIDE SEQUENCE [LARGE SCALE GENOMIC DNA]</scope>
    <source>
        <strain evidence="7 8">DSM 24997</strain>
    </source>
</reference>
<feature type="transmembrane region" description="Helical" evidence="6">
    <location>
        <begin position="110"/>
        <end position="133"/>
    </location>
</feature>
<sequence>MTNKVRYRFVLVLPVLCIIVGFFAPEYQLDLLATACIYGLFAASVDFSYGYAGILNLGSALYFGIGSYTMAYGLKHGFDSLLLFIAGMVLSVIIASVIGYVGFRVKASQVHFGLIGLALTLGVQQLAISLYHFTGGSNGITNVPLMSFHLFGLDVSFQSHTSYYFFVILTVFVLFLALWTLVHSQFGKVTKALRHDESKLETMGYNPMRVKMTVHLITACISSIAGALFVPVSGIAYPDLFGVAFSMSVLIWVALGGTGTLIGPMLAAIVLKLGESTLSSSFQETYMLVIGLVFVVMVIMAPGGSAGLLHRMIKKG</sequence>
<feature type="transmembrane region" description="Helical" evidence="6">
    <location>
        <begin position="286"/>
        <end position="309"/>
    </location>
</feature>
<dbReference type="InterPro" id="IPR001851">
    <property type="entry name" value="ABC_transp_permease"/>
</dbReference>
<reference evidence="8" key="2">
    <citation type="submission" date="2015-03" db="EMBL/GenBank/DDBJ databases">
        <title>Genome sequence of Paenibacillus beijingensis strain DSM 24997T.</title>
        <authorList>
            <person name="Kwak Y."/>
            <person name="Shin J.-H."/>
        </authorList>
    </citation>
    <scope>NUCLEOTIDE SEQUENCE [LARGE SCALE GENOMIC DNA]</scope>
    <source>
        <strain evidence="8">DSM 24997</strain>
    </source>
</reference>
<evidence type="ECO:0000256" key="1">
    <source>
        <dbReference type="ARBA" id="ARBA00004651"/>
    </source>
</evidence>
<proteinExistence type="predicted"/>
<gene>
    <name evidence="7" type="ORF">VN24_14950</name>
</gene>
<feature type="transmembrane region" description="Helical" evidence="6">
    <location>
        <begin position="54"/>
        <end position="74"/>
    </location>
</feature>
<dbReference type="EMBL" id="CP011058">
    <property type="protein sequence ID" value="AJY75618.1"/>
    <property type="molecule type" value="Genomic_DNA"/>
</dbReference>
<protein>
    <recommendedName>
        <fullName evidence="9">Branched-chain amino acid ABC transporter permease</fullName>
    </recommendedName>
</protein>
<dbReference type="PANTHER" id="PTHR30482">
    <property type="entry name" value="HIGH-AFFINITY BRANCHED-CHAIN AMINO ACID TRANSPORT SYSTEM PERMEASE"/>
    <property type="match status" value="1"/>
</dbReference>
<dbReference type="KEGG" id="pbj:VN24_14950"/>
<dbReference type="CDD" id="cd06581">
    <property type="entry name" value="TM_PBP1_LivM_like"/>
    <property type="match status" value="1"/>
</dbReference>
<dbReference type="PANTHER" id="PTHR30482:SF4">
    <property type="entry name" value="SLR1201 PROTEIN"/>
    <property type="match status" value="1"/>
</dbReference>
<accession>A0A0D5NL35</accession>
<evidence type="ECO:0008006" key="9">
    <source>
        <dbReference type="Google" id="ProtNLM"/>
    </source>
</evidence>
<dbReference type="OrthoDB" id="9789927at2"/>
<evidence type="ECO:0000256" key="5">
    <source>
        <dbReference type="ARBA" id="ARBA00023136"/>
    </source>
</evidence>
<feature type="transmembrane region" description="Helical" evidence="6">
    <location>
        <begin position="163"/>
        <end position="182"/>
    </location>
</feature>
<evidence type="ECO:0000256" key="4">
    <source>
        <dbReference type="ARBA" id="ARBA00022989"/>
    </source>
</evidence>
<dbReference type="Proteomes" id="UP000032633">
    <property type="component" value="Chromosome"/>
</dbReference>
<feature type="transmembrane region" description="Helical" evidence="6">
    <location>
        <begin position="249"/>
        <end position="274"/>
    </location>
</feature>
<keyword evidence="3 6" id="KW-0812">Transmembrane</keyword>
<dbReference type="AlphaFoldDB" id="A0A0D5NL35"/>
<evidence type="ECO:0000256" key="3">
    <source>
        <dbReference type="ARBA" id="ARBA00022692"/>
    </source>
</evidence>
<dbReference type="InterPro" id="IPR043428">
    <property type="entry name" value="LivM-like"/>
</dbReference>
<name>A0A0D5NL35_9BACL</name>
<evidence type="ECO:0000256" key="2">
    <source>
        <dbReference type="ARBA" id="ARBA00022475"/>
    </source>
</evidence>
<feature type="transmembrane region" description="Helical" evidence="6">
    <location>
        <begin position="31"/>
        <end position="49"/>
    </location>
</feature>
<dbReference type="PATRIC" id="fig|1126833.4.peg.3276"/>
<comment type="subcellular location">
    <subcellularLocation>
        <location evidence="1">Cell membrane</location>
        <topology evidence="1">Multi-pass membrane protein</topology>
    </subcellularLocation>
</comment>
<dbReference type="STRING" id="1126833.VN24_14950"/>
<evidence type="ECO:0000256" key="6">
    <source>
        <dbReference type="SAM" id="Phobius"/>
    </source>
</evidence>
<dbReference type="GO" id="GO:0005886">
    <property type="term" value="C:plasma membrane"/>
    <property type="evidence" value="ECO:0007669"/>
    <property type="project" value="UniProtKB-SubCell"/>
</dbReference>
<dbReference type="HOGENOM" id="CLU_031365_0_0_9"/>